<dbReference type="KEGG" id="dbk:DGMP_11740"/>
<gene>
    <name evidence="3" type="ORF">DGMP_11740</name>
</gene>
<reference evidence="3" key="1">
    <citation type="submission" date="2020-09" db="EMBL/GenBank/DDBJ databases">
        <title>Desulfogranum mesoprofundum gen. nov., sp. nov., a novel mesophilic, sulfate-reducing chemolithoautotroph isolated from a deep-sea hydrothermal vent chimney in the Suiyo Seamount.</title>
        <authorList>
            <person name="Hashimoto Y."/>
            <person name="Nakagawa S."/>
        </authorList>
    </citation>
    <scope>NUCLEOTIDE SEQUENCE</scope>
    <source>
        <strain evidence="3">KT2</strain>
    </source>
</reference>
<keyword evidence="1" id="KW-0051">Antiviral defense</keyword>
<evidence type="ECO:0000259" key="2">
    <source>
        <dbReference type="Pfam" id="PF03787"/>
    </source>
</evidence>
<dbReference type="AlphaFoldDB" id="A0A8D5FH15"/>
<proteinExistence type="predicted"/>
<protein>
    <recommendedName>
        <fullName evidence="2">CRISPR type III-associated protein domain-containing protein</fullName>
    </recommendedName>
</protein>
<dbReference type="InterPro" id="IPR005537">
    <property type="entry name" value="RAMP_III_fam"/>
</dbReference>
<accession>A0A8D5FH15</accession>
<keyword evidence="4" id="KW-1185">Reference proteome</keyword>
<feature type="domain" description="CRISPR type III-associated protein" evidence="2">
    <location>
        <begin position="20"/>
        <end position="188"/>
    </location>
</feature>
<name>A0A8D5FH15_9BACT</name>
<organism evidence="3 4">
    <name type="scientific">Desulfomarina profundi</name>
    <dbReference type="NCBI Taxonomy" id="2772557"/>
    <lineage>
        <taxon>Bacteria</taxon>
        <taxon>Pseudomonadati</taxon>
        <taxon>Thermodesulfobacteriota</taxon>
        <taxon>Desulfobulbia</taxon>
        <taxon>Desulfobulbales</taxon>
        <taxon>Desulfobulbaceae</taxon>
        <taxon>Desulfomarina</taxon>
    </lineage>
</organism>
<dbReference type="EMBL" id="AP024086">
    <property type="protein sequence ID" value="BCL60481.1"/>
    <property type="molecule type" value="Genomic_DNA"/>
</dbReference>
<evidence type="ECO:0000313" key="3">
    <source>
        <dbReference type="EMBL" id="BCL60481.1"/>
    </source>
</evidence>
<evidence type="ECO:0000256" key="1">
    <source>
        <dbReference type="ARBA" id="ARBA00023118"/>
    </source>
</evidence>
<dbReference type="Proteomes" id="UP000826725">
    <property type="component" value="Chromosome"/>
</dbReference>
<dbReference type="GO" id="GO:0051607">
    <property type="term" value="P:defense response to virus"/>
    <property type="evidence" value="ECO:0007669"/>
    <property type="project" value="UniProtKB-KW"/>
</dbReference>
<dbReference type="CDD" id="cd09726">
    <property type="entry name" value="RAMP_I_III"/>
    <property type="match status" value="1"/>
</dbReference>
<dbReference type="Pfam" id="PF03787">
    <property type="entry name" value="RAMPs"/>
    <property type="match status" value="1"/>
</dbReference>
<sequence length="625" mass="70370">MTATAGKNPVTRLDITFHIKLTLEAPILTRATEASPGFSETAARDHLGRLYLPNSLIKGNLKQYCLDYNWLTEDEMQKLFGFKPETSTNNQPGRGLLHFSDFTCENPPDHGISTRIEIDSDRGAVSSGQLVFMELPFAPGREVVFTGIIRAAAENDEELKKLFHTINTVFRLVPAFGGQQGIGYGRLKKVTIDHKSKEFPQPPPLEKIQTCDGLFNLSLTPLAPFCLAGHLPLKNRFEGEEIISGGAIKGIMAHTLNRITGRDINSPIDGSLPLPWTELGKHFSRIKINHAFPIESTSESGPTDYSFRPKQPPLTTVRAADNTYDIALKSGPGLIAGKAPSFAADWKGRDWRAVKRHFGWPENLRRILRVRTAIDSKRRRAMESELFAMECIVPDNHEWLCQIDLCYNENPVIADPETRKRISSQLCTLFEYGLFGLGKTKVELKTQLTAAKPHPLECKPLYRTDSPDNPLWIITLQTNAMIVHPKVLAGPDNCTSDKLTREYQQYWHEIDKDLQLDRHFSCQVLYGRYLSRRFQKGKPYNPYLLVKAGSVFILSSQGNKRATKRIGETLAKLQKNNLPLPGWAGDIYGEPIDWQNCPWLAKHGFGEICVNLPFHGISCPEWEDI</sequence>
<evidence type="ECO:0000313" key="4">
    <source>
        <dbReference type="Proteomes" id="UP000826725"/>
    </source>
</evidence>
<dbReference type="RefSeq" id="WP_228856603.1">
    <property type="nucleotide sequence ID" value="NZ_AP024086.1"/>
</dbReference>